<reference evidence="1 2" key="1">
    <citation type="journal article" date="2020" name="Int. J. Syst. Evol. Microbiol.">
        <title>Description of Erysipelothrix piscisicarius sp. nov., an emergent fish pathogen, and assessment of virulence using a tiger barb (Puntigrus tetrazona) infection model.</title>
        <authorList>
            <person name="Pomaranski E.K."/>
            <person name="Griffin M.J."/>
            <person name="Camus A.C."/>
            <person name="Armwood A.R."/>
            <person name="Shelley J."/>
            <person name="Waldbieser G.C."/>
            <person name="LaFrentz B.R."/>
            <person name="Garcia J.C."/>
            <person name="Yanong R."/>
            <person name="Soto E."/>
        </authorList>
    </citation>
    <scope>NUCLEOTIDE SEQUENCE [LARGE SCALE GENOMIC DNA]</scope>
    <source>
        <strain evidence="1 2">15TAL0474</strain>
    </source>
</reference>
<evidence type="ECO:0008006" key="3">
    <source>
        <dbReference type="Google" id="ProtNLM"/>
    </source>
</evidence>
<dbReference type="RefSeq" id="WP_125164210.1">
    <property type="nucleotide sequence ID" value="NZ_CP034234.1"/>
</dbReference>
<dbReference type="InterPro" id="IPR026487">
    <property type="entry name" value="CHP04141"/>
</dbReference>
<evidence type="ECO:0000313" key="1">
    <source>
        <dbReference type="EMBL" id="AZK44009.1"/>
    </source>
</evidence>
<accession>A0A3S8RME2</accession>
<dbReference type="KEGG" id="eri:EEI45_03815"/>
<name>A0A3S8RME2_9FIRM</name>
<evidence type="ECO:0000313" key="2">
    <source>
        <dbReference type="Proteomes" id="UP000278804"/>
    </source>
</evidence>
<dbReference type="AlphaFoldDB" id="A0A3S8RME2"/>
<dbReference type="NCBIfam" id="TIGR04141">
    <property type="entry name" value="TIGR04141 family sporadically distributed protein"/>
    <property type="match status" value="1"/>
</dbReference>
<dbReference type="EMBL" id="CP034234">
    <property type="protein sequence ID" value="AZK44009.1"/>
    <property type="molecule type" value="Genomic_DNA"/>
</dbReference>
<sequence>METFFSIYKLDIEFIWKEIIGNKLERVNLNTLCESVIRIVKSKALSDTYNNDNVIEDENGSDYLLLYTKKSTPSRLEAVESNFPEIELNRRNLVNKSTSFLMLSIIGDSVYATTGGYASSYVKYFIIRNFGLNLLTKLFEGTDSVIQELTEKHMVGGRQSFSAINREYTDFENEKDYSTIFRKIGARASFSLSKRLDLLDSDSNEDSYKQYNIISTDALNIRKRMTVSEYKKVLNIIDEIYEPESKFALSYFVSLSNFGVSATKALDYMCNKILDNPEDIEDIQIVGDNHFDYLGAEKWAVFNDDNLVDEKNDSAFTFKEIFDLFKDRYTREELSLNAIKTFMKKWTISAYGNEQKIVLDKERILDLIDFNFTHIFDLDGEKYGVDKALNRELTVYLNSGSWYVLDINYTRFIDESFTELNNKYREEAEKLYLKFDLNRICSNESEYNASFLNGNAVENVICADQIYLSNIEICDLLIFDDDETYLVCNKKEPSGSGSRDLLNQIHSSVKMIQNQPKRLREYYNQLITKGRLSQDYITEDDFCRKISQGVFVSAYVCRELTTDNESMYAKLLSVQTSNLLFKEGKKLIVTSPIRYI</sequence>
<dbReference type="Pfam" id="PF19614">
    <property type="entry name" value="DUF6119"/>
    <property type="match status" value="1"/>
</dbReference>
<protein>
    <recommendedName>
        <fullName evidence="3">TIGR04141 family sporadically distributed protein</fullName>
    </recommendedName>
</protein>
<keyword evidence="2" id="KW-1185">Reference proteome</keyword>
<organism evidence="1 2">
    <name type="scientific">Erysipelothrix piscisicarius</name>
    <dbReference type="NCBI Taxonomy" id="2485784"/>
    <lineage>
        <taxon>Bacteria</taxon>
        <taxon>Bacillati</taxon>
        <taxon>Bacillota</taxon>
        <taxon>Erysipelotrichia</taxon>
        <taxon>Erysipelotrichales</taxon>
        <taxon>Erysipelotrichaceae</taxon>
        <taxon>Erysipelothrix</taxon>
    </lineage>
</organism>
<gene>
    <name evidence="1" type="ORF">EEI45_03815</name>
</gene>
<dbReference type="Proteomes" id="UP000278804">
    <property type="component" value="Chromosome"/>
</dbReference>
<proteinExistence type="predicted"/>